<dbReference type="PANTHER" id="PTHR24322:SF736">
    <property type="entry name" value="RETINOL DEHYDROGENASE 10"/>
    <property type="match status" value="1"/>
</dbReference>
<evidence type="ECO:0000256" key="8">
    <source>
        <dbReference type="ARBA" id="ARBA00023136"/>
    </source>
</evidence>
<evidence type="ECO:0000313" key="15">
    <source>
        <dbReference type="Proteomes" id="UP001373714"/>
    </source>
</evidence>
<dbReference type="Pfam" id="PF00106">
    <property type="entry name" value="adh_short"/>
    <property type="match status" value="1"/>
</dbReference>
<keyword evidence="7" id="KW-0443">Lipid metabolism</keyword>
<dbReference type="SUPFAM" id="SSF51735">
    <property type="entry name" value="NAD(P)-binding Rossmann-fold domains"/>
    <property type="match status" value="1"/>
</dbReference>
<keyword evidence="15" id="KW-1185">Reference proteome</keyword>
<feature type="transmembrane region" description="Helical" evidence="13">
    <location>
        <begin position="57"/>
        <end position="74"/>
    </location>
</feature>
<dbReference type="InterPro" id="IPR002347">
    <property type="entry name" value="SDR_fam"/>
</dbReference>
<keyword evidence="4" id="KW-0521">NADP</keyword>
<dbReference type="EMBL" id="JAVHNS010000009">
    <property type="protein sequence ID" value="KAK6343221.1"/>
    <property type="molecule type" value="Genomic_DNA"/>
</dbReference>
<evidence type="ECO:0000256" key="9">
    <source>
        <dbReference type="ARBA" id="ARBA00059620"/>
    </source>
</evidence>
<dbReference type="Proteomes" id="UP001373714">
    <property type="component" value="Unassembled WGS sequence"/>
</dbReference>
<sequence length="369" mass="40503">MEAPPTPSGFRTDKPILSLLNIDLLVQVASITFLHPLGAWMLPLSLRTLTFQWHHPPMWGSMLYAAIITVTWLLQSLNHRLAYGKNRDFNKSEEVLVITGGSSGLGLLLAQVYGMRGMSVAILDVNEPEVEVRNVEFYKCDVGNYDEVQEVSKRITQDLGPPSVLVNNAAVVHGKTILNLSEDEIKSTFNSNVLSNFWTIKEFLPAMIEAKRGTIVTISSVLSHIGPKQCSDYAASKAAVRLLHESLTAEVAQYENIKTLLVCPGQISTPLFDGVDTPSTFFAPVLEPVDIAKEIMAAIDSGAAGNLDFPLYSKWIVVMYALPVSIQRLLRWISGCDDAMKNFRGRNATDSLNAASAPTTAHHHDDPVT</sequence>
<dbReference type="PRINTS" id="PR00080">
    <property type="entry name" value="SDRFAMILY"/>
</dbReference>
<accession>A0AAV9UPV4</accession>
<dbReference type="FunFam" id="3.40.50.720:FF:000131">
    <property type="entry name" value="Short-chain dehydrogenase/reductase 3"/>
    <property type="match status" value="1"/>
</dbReference>
<evidence type="ECO:0000256" key="11">
    <source>
        <dbReference type="ARBA" id="ARBA00082544"/>
    </source>
</evidence>
<dbReference type="Gene3D" id="3.40.50.720">
    <property type="entry name" value="NAD(P)-binding Rossmann-like Domain"/>
    <property type="match status" value="1"/>
</dbReference>
<organism evidence="14 15">
    <name type="scientific">Orbilia blumenaviensis</name>
    <dbReference type="NCBI Taxonomy" id="1796055"/>
    <lineage>
        <taxon>Eukaryota</taxon>
        <taxon>Fungi</taxon>
        <taxon>Dikarya</taxon>
        <taxon>Ascomycota</taxon>
        <taxon>Pezizomycotina</taxon>
        <taxon>Orbiliomycetes</taxon>
        <taxon>Orbiliales</taxon>
        <taxon>Orbiliaceae</taxon>
        <taxon>Orbilia</taxon>
    </lineage>
</organism>
<dbReference type="CDD" id="cd05339">
    <property type="entry name" value="17beta-HSDXI-like_SDR_c"/>
    <property type="match status" value="1"/>
</dbReference>
<protein>
    <recommendedName>
        <fullName evidence="10">Short-chain dehydrogenase/reductase 3</fullName>
    </recommendedName>
    <alternativeName>
        <fullName evidence="11">Retinal short-chain dehydrogenase/reductase 1</fullName>
    </alternativeName>
</protein>
<name>A0AAV9UPV4_9PEZI</name>
<keyword evidence="8 13" id="KW-0472">Membrane</keyword>
<evidence type="ECO:0000256" key="13">
    <source>
        <dbReference type="SAM" id="Phobius"/>
    </source>
</evidence>
<dbReference type="PANTHER" id="PTHR24322">
    <property type="entry name" value="PKSB"/>
    <property type="match status" value="1"/>
</dbReference>
<dbReference type="GO" id="GO:0052650">
    <property type="term" value="F:all-trans-retinol dehydrogenase (NADP+) activity"/>
    <property type="evidence" value="ECO:0007669"/>
    <property type="project" value="UniProtKB-ARBA"/>
</dbReference>
<proteinExistence type="inferred from homology"/>
<evidence type="ECO:0000256" key="1">
    <source>
        <dbReference type="ARBA" id="ARBA00004141"/>
    </source>
</evidence>
<evidence type="ECO:0000256" key="7">
    <source>
        <dbReference type="ARBA" id="ARBA00023098"/>
    </source>
</evidence>
<comment type="function">
    <text evidence="9">Catalyzes the reduction of all-trans-retinal to all-trans-retinol in the presence of NADPH.</text>
</comment>
<evidence type="ECO:0000256" key="5">
    <source>
        <dbReference type="ARBA" id="ARBA00022989"/>
    </source>
</evidence>
<feature type="transmembrane region" description="Helical" evidence="13">
    <location>
        <begin position="95"/>
        <end position="114"/>
    </location>
</feature>
<comment type="subcellular location">
    <subcellularLocation>
        <location evidence="1">Membrane</location>
        <topology evidence="1">Multi-pass membrane protein</topology>
    </subcellularLocation>
</comment>
<reference evidence="14 15" key="1">
    <citation type="submission" date="2019-10" db="EMBL/GenBank/DDBJ databases">
        <authorList>
            <person name="Palmer J.M."/>
        </authorList>
    </citation>
    <scope>NUCLEOTIDE SEQUENCE [LARGE SCALE GENOMIC DNA]</scope>
    <source>
        <strain evidence="14 15">TWF730</strain>
    </source>
</reference>
<gene>
    <name evidence="14" type="ORF">TWF730_010821</name>
</gene>
<evidence type="ECO:0000313" key="14">
    <source>
        <dbReference type="EMBL" id="KAK6343221.1"/>
    </source>
</evidence>
<evidence type="ECO:0000256" key="2">
    <source>
        <dbReference type="ARBA" id="ARBA00006484"/>
    </source>
</evidence>
<dbReference type="GO" id="GO:0016020">
    <property type="term" value="C:membrane"/>
    <property type="evidence" value="ECO:0007669"/>
    <property type="project" value="UniProtKB-SubCell"/>
</dbReference>
<comment type="caution">
    <text evidence="14">The sequence shown here is derived from an EMBL/GenBank/DDBJ whole genome shotgun (WGS) entry which is preliminary data.</text>
</comment>
<evidence type="ECO:0000256" key="10">
    <source>
        <dbReference type="ARBA" id="ARBA00068717"/>
    </source>
</evidence>
<keyword evidence="6" id="KW-0560">Oxidoreductase</keyword>
<keyword evidence="3 13" id="KW-0812">Transmembrane</keyword>
<evidence type="ECO:0000256" key="3">
    <source>
        <dbReference type="ARBA" id="ARBA00022692"/>
    </source>
</evidence>
<dbReference type="PRINTS" id="PR00081">
    <property type="entry name" value="GDHRDH"/>
</dbReference>
<feature type="transmembrane region" description="Helical" evidence="13">
    <location>
        <begin position="16"/>
        <end position="37"/>
    </location>
</feature>
<dbReference type="InterPro" id="IPR036291">
    <property type="entry name" value="NAD(P)-bd_dom_sf"/>
</dbReference>
<evidence type="ECO:0000256" key="12">
    <source>
        <dbReference type="RuleBase" id="RU000363"/>
    </source>
</evidence>
<evidence type="ECO:0000256" key="4">
    <source>
        <dbReference type="ARBA" id="ARBA00022857"/>
    </source>
</evidence>
<dbReference type="AlphaFoldDB" id="A0AAV9UPV4"/>
<comment type="similarity">
    <text evidence="2 12">Belongs to the short-chain dehydrogenases/reductases (SDR) family.</text>
</comment>
<keyword evidence="5 13" id="KW-1133">Transmembrane helix</keyword>
<evidence type="ECO:0000256" key="6">
    <source>
        <dbReference type="ARBA" id="ARBA00023002"/>
    </source>
</evidence>